<evidence type="ECO:0000256" key="7">
    <source>
        <dbReference type="ARBA" id="ARBA00022692"/>
    </source>
</evidence>
<feature type="region of interest" description="Disordered" evidence="15">
    <location>
        <begin position="1"/>
        <end position="27"/>
    </location>
</feature>
<keyword evidence="13 16" id="KW-0472">Membrane</keyword>
<dbReference type="Pfam" id="PF13920">
    <property type="entry name" value="zf-C3HC4_3"/>
    <property type="match status" value="1"/>
</dbReference>
<dbReference type="STRING" id="81985.R0HPG9"/>
<sequence>MDSALLASSPDLESPPPVLISTSSSSNNVERADGAHHGVFNWREFFYSSCRNVSESNVICFLLGLYLLSFALFILIETTYAPKNVWLGPNSSILVESSSIFVNSIKVTELDYSNPGLQLYGFYGSPPLDCVVNWSESRVLPVPHHSNKGWSYYFNQGTFMNISYRVKPQGSAVHLVVDEGSRGISNSFWDAPTYHNKFWWSNLIEGSGMVELEISKSSSYYLAVANLNNMREVEVELTIDVRAALYDTKQSLYNCTFSNGECTLKLNALSPVGNSVVITSPAPGHQGVSIEDEWYIRLSYEPNVIGYVIFTGLGISFMLVAIRFCNRLQCGGEVRHLTENVSSDDSFTNDDADLEELMGSNGETSNRTRCLCAICFDTPRDCFFLPCGHCVSCYQCGTKMAEAAGSCPICRRKMKKVKRIYTV</sequence>
<evidence type="ECO:0000256" key="2">
    <source>
        <dbReference type="ARBA" id="ARBA00004141"/>
    </source>
</evidence>
<evidence type="ECO:0000256" key="8">
    <source>
        <dbReference type="ARBA" id="ARBA00022723"/>
    </source>
</evidence>
<dbReference type="OrthoDB" id="3045089at2759"/>
<dbReference type="InterPro" id="IPR032008">
    <property type="entry name" value="APD1-4_N"/>
</dbReference>
<dbReference type="GO" id="GO:0016567">
    <property type="term" value="P:protein ubiquitination"/>
    <property type="evidence" value="ECO:0007669"/>
    <property type="project" value="TreeGrafter"/>
</dbReference>
<dbReference type="InterPro" id="IPR032010">
    <property type="entry name" value="APD1-4_M"/>
</dbReference>
<dbReference type="GO" id="GO:0005768">
    <property type="term" value="C:endosome"/>
    <property type="evidence" value="ECO:0007669"/>
    <property type="project" value="TreeGrafter"/>
</dbReference>
<evidence type="ECO:0000313" key="18">
    <source>
        <dbReference type="EMBL" id="EOA27180.1"/>
    </source>
</evidence>
<dbReference type="InterPro" id="IPR001841">
    <property type="entry name" value="Znf_RING"/>
</dbReference>
<evidence type="ECO:0000256" key="5">
    <source>
        <dbReference type="ARBA" id="ARBA00012483"/>
    </source>
</evidence>
<keyword evidence="6" id="KW-0808">Transferase</keyword>
<keyword evidence="19" id="KW-1185">Reference proteome</keyword>
<dbReference type="EMBL" id="KB870808">
    <property type="protein sequence ID" value="EOA27180.1"/>
    <property type="molecule type" value="Genomic_DNA"/>
</dbReference>
<dbReference type="Proteomes" id="UP000029121">
    <property type="component" value="Unassembled WGS sequence"/>
</dbReference>
<evidence type="ECO:0000256" key="1">
    <source>
        <dbReference type="ARBA" id="ARBA00000900"/>
    </source>
</evidence>
<proteinExistence type="predicted"/>
<reference evidence="19" key="1">
    <citation type="journal article" date="2013" name="Nat. Genet.">
        <title>The Capsella rubella genome and the genomic consequences of rapid mating system evolution.</title>
        <authorList>
            <person name="Slotte T."/>
            <person name="Hazzouri K.M."/>
            <person name="Agren J.A."/>
            <person name="Koenig D."/>
            <person name="Maumus F."/>
            <person name="Guo Y.L."/>
            <person name="Steige K."/>
            <person name="Platts A.E."/>
            <person name="Escobar J.S."/>
            <person name="Newman L.K."/>
            <person name="Wang W."/>
            <person name="Mandakova T."/>
            <person name="Vello E."/>
            <person name="Smith L.M."/>
            <person name="Henz S.R."/>
            <person name="Steffen J."/>
            <person name="Takuno S."/>
            <person name="Brandvain Y."/>
            <person name="Coop G."/>
            <person name="Andolfatto P."/>
            <person name="Hu T.T."/>
            <person name="Blanchette M."/>
            <person name="Clark R.M."/>
            <person name="Quesneville H."/>
            <person name="Nordborg M."/>
            <person name="Gaut B.S."/>
            <person name="Lysak M.A."/>
            <person name="Jenkins J."/>
            <person name="Grimwood J."/>
            <person name="Chapman J."/>
            <person name="Prochnik S."/>
            <person name="Shu S."/>
            <person name="Rokhsar D."/>
            <person name="Schmutz J."/>
            <person name="Weigel D."/>
            <person name="Wright S.I."/>
        </authorList>
    </citation>
    <scope>NUCLEOTIDE SEQUENCE [LARGE SCALE GENOMIC DNA]</scope>
    <source>
        <strain evidence="19">cv. Monte Gargano</strain>
    </source>
</reference>
<keyword evidence="10" id="KW-0833">Ubl conjugation pathway</keyword>
<evidence type="ECO:0000256" key="9">
    <source>
        <dbReference type="ARBA" id="ARBA00022771"/>
    </source>
</evidence>
<evidence type="ECO:0000256" key="13">
    <source>
        <dbReference type="ARBA" id="ARBA00023136"/>
    </source>
</evidence>
<keyword evidence="7 16" id="KW-0812">Transmembrane</keyword>
<dbReference type="AlphaFoldDB" id="R0HPG9"/>
<evidence type="ECO:0000256" key="3">
    <source>
        <dbReference type="ARBA" id="ARBA00004308"/>
    </source>
</evidence>
<evidence type="ECO:0000256" key="14">
    <source>
        <dbReference type="PROSITE-ProRule" id="PRU00175"/>
    </source>
</evidence>
<organism evidence="18 19">
    <name type="scientific">Capsella rubella</name>
    <dbReference type="NCBI Taxonomy" id="81985"/>
    <lineage>
        <taxon>Eukaryota</taxon>
        <taxon>Viridiplantae</taxon>
        <taxon>Streptophyta</taxon>
        <taxon>Embryophyta</taxon>
        <taxon>Tracheophyta</taxon>
        <taxon>Spermatophyta</taxon>
        <taxon>Magnoliopsida</taxon>
        <taxon>eudicotyledons</taxon>
        <taxon>Gunneridae</taxon>
        <taxon>Pentapetalae</taxon>
        <taxon>rosids</taxon>
        <taxon>malvids</taxon>
        <taxon>Brassicales</taxon>
        <taxon>Brassicaceae</taxon>
        <taxon>Camelineae</taxon>
        <taxon>Capsella</taxon>
    </lineage>
</organism>
<dbReference type="GO" id="GO:0000278">
    <property type="term" value="P:mitotic cell cycle"/>
    <property type="evidence" value="ECO:0007669"/>
    <property type="project" value="UniProtKB-ARBA"/>
</dbReference>
<dbReference type="GO" id="GO:0009705">
    <property type="term" value="C:plant-type vacuole membrane"/>
    <property type="evidence" value="ECO:0007669"/>
    <property type="project" value="TreeGrafter"/>
</dbReference>
<dbReference type="EC" id="2.3.2.27" evidence="5"/>
<protein>
    <recommendedName>
        <fullName evidence="5">RING-type E3 ubiquitin transferase</fullName>
        <ecNumber evidence="5">2.3.2.27</ecNumber>
    </recommendedName>
</protein>
<dbReference type="Pfam" id="PF16041">
    <property type="entry name" value="APD1-4_M"/>
    <property type="match status" value="1"/>
</dbReference>
<comment type="subcellular location">
    <subcellularLocation>
        <location evidence="3">Endomembrane system</location>
    </subcellularLocation>
    <subcellularLocation>
        <location evidence="2">Membrane</location>
        <topology evidence="2">Multi-pass membrane protein</topology>
    </subcellularLocation>
</comment>
<dbReference type="GO" id="GO:0009555">
    <property type="term" value="P:pollen development"/>
    <property type="evidence" value="ECO:0007669"/>
    <property type="project" value="UniProtKB-ARBA"/>
</dbReference>
<dbReference type="SMART" id="SM00184">
    <property type="entry name" value="RING"/>
    <property type="match status" value="1"/>
</dbReference>
<evidence type="ECO:0000256" key="16">
    <source>
        <dbReference type="SAM" id="Phobius"/>
    </source>
</evidence>
<dbReference type="InterPro" id="IPR013083">
    <property type="entry name" value="Znf_RING/FYVE/PHD"/>
</dbReference>
<evidence type="ECO:0000256" key="6">
    <source>
        <dbReference type="ARBA" id="ARBA00022679"/>
    </source>
</evidence>
<evidence type="ECO:0000256" key="10">
    <source>
        <dbReference type="ARBA" id="ARBA00022786"/>
    </source>
</evidence>
<evidence type="ECO:0000256" key="11">
    <source>
        <dbReference type="ARBA" id="ARBA00022833"/>
    </source>
</evidence>
<dbReference type="FunFam" id="3.30.40.10:FF:000658">
    <property type="entry name" value="E3 ubiquitin-protein ligase APD2"/>
    <property type="match status" value="1"/>
</dbReference>
<evidence type="ECO:0000256" key="12">
    <source>
        <dbReference type="ARBA" id="ARBA00022989"/>
    </source>
</evidence>
<feature type="domain" description="RING-type" evidence="17">
    <location>
        <begin position="372"/>
        <end position="411"/>
    </location>
</feature>
<dbReference type="PROSITE" id="PS50089">
    <property type="entry name" value="ZF_RING_2"/>
    <property type="match status" value="1"/>
</dbReference>
<dbReference type="PANTHER" id="PTHR46858">
    <property type="entry name" value="OS05G0521000 PROTEIN"/>
    <property type="match status" value="1"/>
</dbReference>
<comment type="catalytic activity">
    <reaction evidence="1">
        <text>S-ubiquitinyl-[E2 ubiquitin-conjugating enzyme]-L-cysteine + [acceptor protein]-L-lysine = [E2 ubiquitin-conjugating enzyme]-L-cysteine + N(6)-ubiquitinyl-[acceptor protein]-L-lysine.</text>
        <dbReference type="EC" id="2.3.2.27"/>
    </reaction>
</comment>
<keyword evidence="12 16" id="KW-1133">Transmembrane helix</keyword>
<keyword evidence="9 14" id="KW-0863">Zinc-finger</keyword>
<evidence type="ECO:0000256" key="15">
    <source>
        <dbReference type="SAM" id="MobiDB-lite"/>
    </source>
</evidence>
<dbReference type="Gene3D" id="3.30.40.10">
    <property type="entry name" value="Zinc/RING finger domain, C3HC4 (zinc finger)"/>
    <property type="match status" value="1"/>
</dbReference>
<accession>R0HPG9</accession>
<dbReference type="PANTHER" id="PTHR46858:SF5">
    <property type="entry name" value="E3 UBIQUITIN-PROTEIN LIGASE APD1-RELATED"/>
    <property type="match status" value="1"/>
</dbReference>
<keyword evidence="8" id="KW-0479">Metal-binding</keyword>
<evidence type="ECO:0000256" key="4">
    <source>
        <dbReference type="ARBA" id="ARBA00004906"/>
    </source>
</evidence>
<evidence type="ECO:0000313" key="19">
    <source>
        <dbReference type="Proteomes" id="UP000029121"/>
    </source>
</evidence>
<keyword evidence="11" id="KW-0862">Zinc</keyword>
<comment type="pathway">
    <text evidence="4">Protein modification; protein ubiquitination.</text>
</comment>
<dbReference type="KEGG" id="crb:17887568"/>
<dbReference type="GO" id="GO:0008270">
    <property type="term" value="F:zinc ion binding"/>
    <property type="evidence" value="ECO:0007669"/>
    <property type="project" value="UniProtKB-KW"/>
</dbReference>
<feature type="transmembrane region" description="Helical" evidence="16">
    <location>
        <begin position="56"/>
        <end position="76"/>
    </location>
</feature>
<name>R0HPG9_9BRAS</name>
<feature type="transmembrane region" description="Helical" evidence="16">
    <location>
        <begin position="304"/>
        <end position="324"/>
    </location>
</feature>
<dbReference type="eggNOG" id="KOG4275">
    <property type="taxonomic scope" value="Eukaryota"/>
</dbReference>
<dbReference type="SUPFAM" id="SSF57850">
    <property type="entry name" value="RING/U-box"/>
    <property type="match status" value="1"/>
</dbReference>
<dbReference type="Pfam" id="PF16040">
    <property type="entry name" value="APD1-4_N"/>
    <property type="match status" value="1"/>
</dbReference>
<evidence type="ECO:0000259" key="17">
    <source>
        <dbReference type="PROSITE" id="PS50089"/>
    </source>
</evidence>
<gene>
    <name evidence="18" type="ORF">CARUB_v10023281mg</name>
</gene>
<dbReference type="GO" id="GO:0061630">
    <property type="term" value="F:ubiquitin protein ligase activity"/>
    <property type="evidence" value="ECO:0007669"/>
    <property type="project" value="UniProtKB-EC"/>
</dbReference>